<name>L1NFK7_9BACT</name>
<keyword evidence="2" id="KW-1185">Reference proteome</keyword>
<evidence type="ECO:0000313" key="2">
    <source>
        <dbReference type="Proteomes" id="UP000010433"/>
    </source>
</evidence>
<dbReference type="AlphaFoldDB" id="L1NFK7"/>
<evidence type="ECO:0000313" key="1">
    <source>
        <dbReference type="EMBL" id="EKY02065.1"/>
    </source>
</evidence>
<protein>
    <submittedName>
        <fullName evidence="1">Uncharacterized protein</fullName>
    </submittedName>
</protein>
<reference evidence="1 2" key="1">
    <citation type="submission" date="2012-05" db="EMBL/GenBank/DDBJ databases">
        <authorList>
            <person name="Weinstock G."/>
            <person name="Sodergren E."/>
            <person name="Lobos E.A."/>
            <person name="Fulton L."/>
            <person name="Fulton R."/>
            <person name="Courtney L."/>
            <person name="Fronick C."/>
            <person name="O'Laughlin M."/>
            <person name="Godfrey J."/>
            <person name="Wilson R.M."/>
            <person name="Miner T."/>
            <person name="Farmer C."/>
            <person name="Delehaunty K."/>
            <person name="Cordes M."/>
            <person name="Minx P."/>
            <person name="Tomlinson C."/>
            <person name="Chen J."/>
            <person name="Wollam A."/>
            <person name="Pepin K.H."/>
            <person name="Bhonagiri V."/>
            <person name="Zhang X."/>
            <person name="Suruliraj S."/>
            <person name="Warren W."/>
            <person name="Mitreva M."/>
            <person name="Mardis E.R."/>
            <person name="Wilson R.K."/>
        </authorList>
    </citation>
    <scope>NUCLEOTIDE SEQUENCE [LARGE SCALE GENOMIC DNA]</scope>
    <source>
        <strain evidence="1 2">F0055</strain>
    </source>
</reference>
<dbReference type="EMBL" id="AMEP01000060">
    <property type="protein sequence ID" value="EKY02065.1"/>
    <property type="molecule type" value="Genomic_DNA"/>
</dbReference>
<dbReference type="Proteomes" id="UP000010433">
    <property type="component" value="Unassembled WGS sequence"/>
</dbReference>
<comment type="caution">
    <text evidence="1">The sequence shown here is derived from an EMBL/GenBank/DDBJ whole genome shotgun (WGS) entry which is preliminary data.</text>
</comment>
<sequence length="54" mass="6360">MKQSIISYADTYRLKESTVFYLHSHFIIKSTFNTSFHDKTVLIFNKNSVDFPKA</sequence>
<dbReference type="HOGENOM" id="CLU_3046661_0_0_10"/>
<gene>
    <name evidence="1" type="ORF">HMPREF9151_00872</name>
</gene>
<organism evidence="1 2">
    <name type="scientific">Hoylesella saccharolytica F0055</name>
    <dbReference type="NCBI Taxonomy" id="1127699"/>
    <lineage>
        <taxon>Bacteria</taxon>
        <taxon>Pseudomonadati</taxon>
        <taxon>Bacteroidota</taxon>
        <taxon>Bacteroidia</taxon>
        <taxon>Bacteroidales</taxon>
        <taxon>Prevotellaceae</taxon>
        <taxon>Hoylesella</taxon>
    </lineage>
</organism>
<proteinExistence type="predicted"/>
<accession>L1NFK7</accession>
<dbReference type="STRING" id="1127699.HMPREF9151_00872"/>